<dbReference type="InterPro" id="IPR004095">
    <property type="entry name" value="TGS"/>
</dbReference>
<dbReference type="SUPFAM" id="SSF81301">
    <property type="entry name" value="Nucleotidyltransferase"/>
    <property type="match status" value="1"/>
</dbReference>
<sequence>MKLITWEQLKELIFRNYADADISDLTRAYQFAAKAHKGVKRKSGEDYIYHCIATVYYLAELKVDMPTLIAGMLHDVPEDTSVTIDEIKKDFGAEVASLVDGVTKLSPLKYRGITRYAENLRKLFVAMSRDLRVIIIKLANNLHNVQTLHAQRPDKQLRIAKETMEIYAPLANRLGMFELKSRLEDEAFPYLYPEEYKKVVALAEDRLRNETKYIGKVKYGVERELIKNQITYLSIEGRIKHMYSLYRKLQTHGWDINKIYDLIALRVVVTSIPDCYLVLGIVHGKWTPLKGRIKDYIAQPKPNGYQSLHTSVFTDFGKVVEFQIRDVAMHELAEYGIAAYTKYKDVPQESNKSLKWIQELIGWQKKIKDDMEYLKNIKNDIFQNRIFVFTPQGDVLDLPDNATPIDFAYHIHSDLGSHATGARVNDHMAGLDTVLKSGDVVEIIKDKNR</sequence>
<dbReference type="InterPro" id="IPR012675">
    <property type="entry name" value="Beta-grasp_dom_sf"/>
</dbReference>
<dbReference type="InterPro" id="IPR012676">
    <property type="entry name" value="TGS-like"/>
</dbReference>
<comment type="caution">
    <text evidence="5">The sequence shown here is derived from an EMBL/GenBank/DDBJ whole genome shotgun (WGS) entry which is preliminary data.</text>
</comment>
<organism evidence="5 6">
    <name type="scientific">Candidatus Komeilibacteria bacterium RIFCSPHIGHO2_01_FULL_52_14</name>
    <dbReference type="NCBI Taxonomy" id="1798549"/>
    <lineage>
        <taxon>Bacteria</taxon>
        <taxon>Candidatus Komeiliibacteriota</taxon>
    </lineage>
</organism>
<accession>A0A1G2BJC7</accession>
<dbReference type="Gene3D" id="1.10.3210.10">
    <property type="entry name" value="Hypothetical protein af1432"/>
    <property type="match status" value="1"/>
</dbReference>
<dbReference type="SUPFAM" id="SSF81271">
    <property type="entry name" value="TGS-like"/>
    <property type="match status" value="1"/>
</dbReference>
<reference evidence="5 6" key="1">
    <citation type="journal article" date="2016" name="Nat. Commun.">
        <title>Thousands of microbial genomes shed light on interconnected biogeochemical processes in an aquifer system.</title>
        <authorList>
            <person name="Anantharaman K."/>
            <person name="Brown C.T."/>
            <person name="Hug L.A."/>
            <person name="Sharon I."/>
            <person name="Castelle C.J."/>
            <person name="Probst A.J."/>
            <person name="Thomas B.C."/>
            <person name="Singh A."/>
            <person name="Wilkins M.J."/>
            <person name="Karaoz U."/>
            <person name="Brodie E.L."/>
            <person name="Williams K.H."/>
            <person name="Hubbard S.S."/>
            <person name="Banfield J.F."/>
        </authorList>
    </citation>
    <scope>NUCLEOTIDE SEQUENCE [LARGE SCALE GENOMIC DNA]</scope>
</reference>
<comment type="function">
    <text evidence="2">In eubacteria ppGpp (guanosine 3'-diphosphate 5'-diphosphate) is a mediator of the stringent response that coordinates a variety of cellular activities in response to changes in nutritional abundance.</text>
</comment>
<dbReference type="PANTHER" id="PTHR21262:SF31">
    <property type="entry name" value="GTP PYROPHOSPHOKINASE"/>
    <property type="match status" value="1"/>
</dbReference>
<dbReference type="InterPro" id="IPR004811">
    <property type="entry name" value="RelA/Spo_fam"/>
</dbReference>
<dbReference type="GO" id="GO:0005886">
    <property type="term" value="C:plasma membrane"/>
    <property type="evidence" value="ECO:0007669"/>
    <property type="project" value="TreeGrafter"/>
</dbReference>
<dbReference type="SMART" id="SM00471">
    <property type="entry name" value="HDc"/>
    <property type="match status" value="1"/>
</dbReference>
<dbReference type="Pfam" id="PF04607">
    <property type="entry name" value="RelA_SpoT"/>
    <property type="match status" value="1"/>
</dbReference>
<feature type="domain" description="TGS" evidence="4">
    <location>
        <begin position="384"/>
        <end position="445"/>
    </location>
</feature>
<dbReference type="Proteomes" id="UP000177817">
    <property type="component" value="Unassembled WGS sequence"/>
</dbReference>
<dbReference type="Pfam" id="PF02824">
    <property type="entry name" value="TGS"/>
    <property type="match status" value="1"/>
</dbReference>
<evidence type="ECO:0000313" key="6">
    <source>
        <dbReference type="Proteomes" id="UP000177817"/>
    </source>
</evidence>
<dbReference type="EMBL" id="MHKK01000054">
    <property type="protein sequence ID" value="OGY88796.1"/>
    <property type="molecule type" value="Genomic_DNA"/>
</dbReference>
<evidence type="ECO:0000259" key="3">
    <source>
        <dbReference type="PROSITE" id="PS51831"/>
    </source>
</evidence>
<dbReference type="InterPro" id="IPR006674">
    <property type="entry name" value="HD_domain"/>
</dbReference>
<evidence type="ECO:0000259" key="4">
    <source>
        <dbReference type="PROSITE" id="PS51880"/>
    </source>
</evidence>
<dbReference type="PANTHER" id="PTHR21262">
    <property type="entry name" value="GUANOSINE-3',5'-BIS DIPHOSPHATE 3'-PYROPHOSPHOHYDROLASE"/>
    <property type="match status" value="1"/>
</dbReference>
<dbReference type="Gene3D" id="3.30.460.10">
    <property type="entry name" value="Beta Polymerase, domain 2"/>
    <property type="match status" value="1"/>
</dbReference>
<comment type="pathway">
    <text evidence="1">Purine metabolism.</text>
</comment>
<comment type="similarity">
    <text evidence="2">Belongs to the relA/spoT family.</text>
</comment>
<dbReference type="InterPro" id="IPR043519">
    <property type="entry name" value="NT_sf"/>
</dbReference>
<dbReference type="AlphaFoldDB" id="A0A1G2BJC7"/>
<dbReference type="PROSITE" id="PS51880">
    <property type="entry name" value="TGS"/>
    <property type="match status" value="1"/>
</dbReference>
<feature type="non-terminal residue" evidence="5">
    <location>
        <position position="449"/>
    </location>
</feature>
<feature type="domain" description="HD" evidence="3">
    <location>
        <begin position="47"/>
        <end position="145"/>
    </location>
</feature>
<dbReference type="CDD" id="cd01668">
    <property type="entry name" value="TGS_RSH"/>
    <property type="match status" value="1"/>
</dbReference>
<dbReference type="SUPFAM" id="SSF109604">
    <property type="entry name" value="HD-domain/PDEase-like"/>
    <property type="match status" value="1"/>
</dbReference>
<dbReference type="InterPro" id="IPR007685">
    <property type="entry name" value="RelA_SpoT"/>
</dbReference>
<dbReference type="NCBIfam" id="TIGR00691">
    <property type="entry name" value="spoT_relA"/>
    <property type="match status" value="1"/>
</dbReference>
<dbReference type="PROSITE" id="PS51831">
    <property type="entry name" value="HD"/>
    <property type="match status" value="1"/>
</dbReference>
<name>A0A1G2BJC7_9BACT</name>
<evidence type="ECO:0000256" key="2">
    <source>
        <dbReference type="RuleBase" id="RU003847"/>
    </source>
</evidence>
<evidence type="ECO:0008006" key="7">
    <source>
        <dbReference type="Google" id="ProtNLM"/>
    </source>
</evidence>
<dbReference type="Pfam" id="PF13328">
    <property type="entry name" value="HD_4"/>
    <property type="match status" value="1"/>
</dbReference>
<proteinExistence type="inferred from homology"/>
<dbReference type="Gene3D" id="3.10.20.30">
    <property type="match status" value="1"/>
</dbReference>
<gene>
    <name evidence="5" type="ORF">A2677_01960</name>
</gene>
<dbReference type="FunFam" id="1.10.3210.10:FF:000001">
    <property type="entry name" value="GTP pyrophosphokinase RelA"/>
    <property type="match status" value="1"/>
</dbReference>
<dbReference type="GO" id="GO:0015969">
    <property type="term" value="P:guanosine tetraphosphate metabolic process"/>
    <property type="evidence" value="ECO:0007669"/>
    <property type="project" value="InterPro"/>
</dbReference>
<dbReference type="SMART" id="SM00954">
    <property type="entry name" value="RelA_SpoT"/>
    <property type="match status" value="1"/>
</dbReference>
<dbReference type="CDD" id="cd05399">
    <property type="entry name" value="NT_Rel-Spo_like"/>
    <property type="match status" value="1"/>
</dbReference>
<evidence type="ECO:0000256" key="1">
    <source>
        <dbReference type="ARBA" id="ARBA00025704"/>
    </source>
</evidence>
<protein>
    <recommendedName>
        <fullName evidence="7">TGS domain-containing protein</fullName>
    </recommendedName>
</protein>
<dbReference type="FunFam" id="3.30.460.10:FF:000001">
    <property type="entry name" value="GTP pyrophosphokinase RelA"/>
    <property type="match status" value="1"/>
</dbReference>
<dbReference type="InterPro" id="IPR003607">
    <property type="entry name" value="HD/PDEase_dom"/>
</dbReference>
<dbReference type="InterPro" id="IPR033655">
    <property type="entry name" value="TGS_RelA/SpoT"/>
</dbReference>
<dbReference type="FunFam" id="3.10.20.30:FF:000002">
    <property type="entry name" value="GTP pyrophosphokinase (RelA/SpoT)"/>
    <property type="match status" value="1"/>
</dbReference>
<evidence type="ECO:0000313" key="5">
    <source>
        <dbReference type="EMBL" id="OGY88796.1"/>
    </source>
</evidence>